<reference evidence="2" key="1">
    <citation type="journal article" date="2014" name="Front. Microbiol.">
        <title>High frequency of phylogenetically diverse reductive dehalogenase-homologous genes in deep subseafloor sedimentary metagenomes.</title>
        <authorList>
            <person name="Kawai M."/>
            <person name="Futagami T."/>
            <person name="Toyoda A."/>
            <person name="Takaki Y."/>
            <person name="Nishi S."/>
            <person name="Hori S."/>
            <person name="Arai W."/>
            <person name="Tsubouchi T."/>
            <person name="Morono Y."/>
            <person name="Uchiyama I."/>
            <person name="Ito T."/>
            <person name="Fujiyama A."/>
            <person name="Inagaki F."/>
            <person name="Takami H."/>
        </authorList>
    </citation>
    <scope>NUCLEOTIDE SEQUENCE</scope>
    <source>
        <strain evidence="2">Expedition CK06-06</strain>
    </source>
</reference>
<protein>
    <submittedName>
        <fullName evidence="2">Uncharacterized protein</fullName>
    </submittedName>
</protein>
<evidence type="ECO:0000256" key="1">
    <source>
        <dbReference type="SAM" id="Phobius"/>
    </source>
</evidence>
<organism evidence="2">
    <name type="scientific">marine sediment metagenome</name>
    <dbReference type="NCBI Taxonomy" id="412755"/>
    <lineage>
        <taxon>unclassified sequences</taxon>
        <taxon>metagenomes</taxon>
        <taxon>ecological metagenomes</taxon>
    </lineage>
</organism>
<proteinExistence type="predicted"/>
<dbReference type="EMBL" id="BART01002545">
    <property type="protein sequence ID" value="GAG63714.1"/>
    <property type="molecule type" value="Genomic_DNA"/>
</dbReference>
<name>X0Z3Y0_9ZZZZ</name>
<sequence>MGELAYRFPQESASQVLTQRQRIFLLSLTGIFVIWFIFDYPSSFLVLFALINLFYFITNPVKLYIAVQGFGRGKVINVTKKEIESIKDEELPLYTIF</sequence>
<feature type="non-terminal residue" evidence="2">
    <location>
        <position position="97"/>
    </location>
</feature>
<feature type="transmembrane region" description="Helical" evidence="1">
    <location>
        <begin position="21"/>
        <end position="38"/>
    </location>
</feature>
<dbReference type="AlphaFoldDB" id="X0Z3Y0"/>
<feature type="transmembrane region" description="Helical" evidence="1">
    <location>
        <begin position="44"/>
        <end position="65"/>
    </location>
</feature>
<accession>X0Z3Y0</accession>
<keyword evidence="1" id="KW-0812">Transmembrane</keyword>
<keyword evidence="1" id="KW-0472">Membrane</keyword>
<comment type="caution">
    <text evidence="2">The sequence shown here is derived from an EMBL/GenBank/DDBJ whole genome shotgun (WGS) entry which is preliminary data.</text>
</comment>
<evidence type="ECO:0000313" key="2">
    <source>
        <dbReference type="EMBL" id="GAG63714.1"/>
    </source>
</evidence>
<gene>
    <name evidence="2" type="ORF">S01H4_07683</name>
</gene>
<keyword evidence="1" id="KW-1133">Transmembrane helix</keyword>